<evidence type="ECO:0000313" key="3">
    <source>
        <dbReference type="Proteomes" id="UP000276133"/>
    </source>
</evidence>
<dbReference type="EMBL" id="REGN01009650">
    <property type="protein sequence ID" value="RNA00679.1"/>
    <property type="molecule type" value="Genomic_DNA"/>
</dbReference>
<feature type="domain" description="Chromo" evidence="1">
    <location>
        <begin position="1"/>
        <end position="131"/>
    </location>
</feature>
<evidence type="ECO:0000313" key="2">
    <source>
        <dbReference type="EMBL" id="RNA00679.1"/>
    </source>
</evidence>
<sequence>FEILIDFQPGGALCHLFYIIFKYKHEQKIPKLDLSIFGKKSQIVELFCQIESCLIENNRLLFPTCYFRADLFESPEQQQLLERLRDIVRKHKGQIAEQMEDADHIIYPAVSDDIADPTNNNDHWVRVVRKR</sequence>
<dbReference type="STRING" id="10195.A0A3M7PNW4"/>
<reference evidence="2 3" key="1">
    <citation type="journal article" date="2018" name="Sci. Rep.">
        <title>Genomic signatures of local adaptation to the degree of environmental predictability in rotifers.</title>
        <authorList>
            <person name="Franch-Gras L."/>
            <person name="Hahn C."/>
            <person name="Garcia-Roger E.M."/>
            <person name="Carmona M.J."/>
            <person name="Serra M."/>
            <person name="Gomez A."/>
        </authorList>
    </citation>
    <scope>NUCLEOTIDE SEQUENCE [LARGE SCALE GENOMIC DNA]</scope>
    <source>
        <strain evidence="2">HYR1</strain>
    </source>
</reference>
<dbReference type="Pfam" id="PF16496">
    <property type="entry name" value="SWIRM-assoc_2"/>
    <property type="match status" value="1"/>
</dbReference>
<comment type="caution">
    <text evidence="2">The sequence shown here is derived from an EMBL/GenBank/DDBJ whole genome shotgun (WGS) entry which is preliminary data.</text>
</comment>
<feature type="non-terminal residue" evidence="2">
    <location>
        <position position="131"/>
    </location>
</feature>
<dbReference type="InterPro" id="IPR049898">
    <property type="entry name" value="MARR_BRCT_CHROMO"/>
</dbReference>
<dbReference type="AlphaFoldDB" id="A0A3M7PNW4"/>
<dbReference type="InterPro" id="IPR032450">
    <property type="entry name" value="SMARCC_N"/>
</dbReference>
<proteinExistence type="predicted"/>
<protein>
    <submittedName>
        <fullName evidence="2">SWI SNF complex subunit SMARCC1</fullName>
    </submittedName>
</protein>
<accession>A0A3M7PNW4</accession>
<keyword evidence="3" id="KW-1185">Reference proteome</keyword>
<gene>
    <name evidence="2" type="ORF">BpHYR1_004288</name>
</gene>
<dbReference type="OrthoDB" id="118550at2759"/>
<organism evidence="2 3">
    <name type="scientific">Brachionus plicatilis</name>
    <name type="common">Marine rotifer</name>
    <name type="synonym">Brachionus muelleri</name>
    <dbReference type="NCBI Taxonomy" id="10195"/>
    <lineage>
        <taxon>Eukaryota</taxon>
        <taxon>Metazoa</taxon>
        <taxon>Spiralia</taxon>
        <taxon>Gnathifera</taxon>
        <taxon>Rotifera</taxon>
        <taxon>Eurotatoria</taxon>
        <taxon>Monogononta</taxon>
        <taxon>Pseudotrocha</taxon>
        <taxon>Ploima</taxon>
        <taxon>Brachionidae</taxon>
        <taxon>Brachionus</taxon>
    </lineage>
</organism>
<dbReference type="Proteomes" id="UP000276133">
    <property type="component" value="Unassembled WGS sequence"/>
</dbReference>
<feature type="non-terminal residue" evidence="2">
    <location>
        <position position="1"/>
    </location>
</feature>
<name>A0A3M7PNW4_BRAPC</name>
<evidence type="ECO:0000259" key="1">
    <source>
        <dbReference type="PROSITE" id="PS52032"/>
    </source>
</evidence>
<dbReference type="PROSITE" id="PS52032">
    <property type="entry name" value="MARR_BRCT_CHROMO"/>
    <property type="match status" value="1"/>
</dbReference>